<dbReference type="EMBL" id="SGPM01000039">
    <property type="protein sequence ID" value="THH31709.1"/>
    <property type="molecule type" value="Genomic_DNA"/>
</dbReference>
<name>A0A4S4MYX3_9APHY</name>
<evidence type="ECO:0000313" key="1">
    <source>
        <dbReference type="EMBL" id="THH31709.1"/>
    </source>
</evidence>
<accession>A0A4S4MYX3</accession>
<keyword evidence="2" id="KW-1185">Reference proteome</keyword>
<reference evidence="1 2" key="1">
    <citation type="submission" date="2019-02" db="EMBL/GenBank/DDBJ databases">
        <title>Genome sequencing of the rare red list fungi Antrodiella citrinella (Flaviporus citrinellus).</title>
        <authorList>
            <person name="Buettner E."/>
            <person name="Kellner H."/>
        </authorList>
    </citation>
    <scope>NUCLEOTIDE SEQUENCE [LARGE SCALE GENOMIC DNA]</scope>
    <source>
        <strain evidence="1 2">DSM 108506</strain>
    </source>
</reference>
<evidence type="ECO:0000313" key="2">
    <source>
        <dbReference type="Proteomes" id="UP000308730"/>
    </source>
</evidence>
<comment type="caution">
    <text evidence="1">The sequence shown here is derived from an EMBL/GenBank/DDBJ whole genome shotgun (WGS) entry which is preliminary data.</text>
</comment>
<sequence>MTRSQLYPLQTDPETGEPFFRLPAPLENIIITPARPTDVTDLITVLDNPAVYKWLDGAPHPFLEEHAMDRSGKMTNQSEQVLKEMRKAEEAFPNEPRQFASGSPVNVIREVQADGSQVYVGDIKVYVLAP</sequence>
<dbReference type="Proteomes" id="UP000308730">
    <property type="component" value="Unassembled WGS sequence"/>
</dbReference>
<evidence type="ECO:0008006" key="3">
    <source>
        <dbReference type="Google" id="ProtNLM"/>
    </source>
</evidence>
<organism evidence="1 2">
    <name type="scientific">Antrodiella citrinella</name>
    <dbReference type="NCBI Taxonomy" id="2447956"/>
    <lineage>
        <taxon>Eukaryota</taxon>
        <taxon>Fungi</taxon>
        <taxon>Dikarya</taxon>
        <taxon>Basidiomycota</taxon>
        <taxon>Agaricomycotina</taxon>
        <taxon>Agaricomycetes</taxon>
        <taxon>Polyporales</taxon>
        <taxon>Steccherinaceae</taxon>
        <taxon>Antrodiella</taxon>
    </lineage>
</organism>
<protein>
    <recommendedName>
        <fullName evidence="3">N-acetyltransferase domain-containing protein</fullName>
    </recommendedName>
</protein>
<dbReference type="AlphaFoldDB" id="A0A4S4MYX3"/>
<proteinExistence type="predicted"/>
<dbReference type="OrthoDB" id="630895at2759"/>
<gene>
    <name evidence="1" type="ORF">EUX98_g2470</name>
</gene>